<proteinExistence type="predicted"/>
<evidence type="ECO:0008006" key="4">
    <source>
        <dbReference type="Google" id="ProtNLM"/>
    </source>
</evidence>
<reference evidence="2" key="2">
    <citation type="submission" date="2020-03" db="EMBL/GenBank/DDBJ databases">
        <authorList>
            <person name="Fu F.-F."/>
            <person name="Chen J."/>
        </authorList>
    </citation>
    <scope>NUCLEOTIDE SEQUENCE</scope>
    <source>
        <strain evidence="2">Lc1</strain>
    </source>
</reference>
<feature type="transmembrane region" description="Helical" evidence="1">
    <location>
        <begin position="6"/>
        <end position="25"/>
    </location>
</feature>
<comment type="caution">
    <text evidence="2">The sequence shown here is derived from an EMBL/GenBank/DDBJ whole genome shotgun (WGS) entry which is preliminary data.</text>
</comment>
<dbReference type="InterPro" id="IPR036396">
    <property type="entry name" value="Cyt_P450_sf"/>
</dbReference>
<keyword evidence="1" id="KW-0472">Membrane</keyword>
<protein>
    <recommendedName>
        <fullName evidence="4">Cytochrome P450</fullName>
    </recommendedName>
</protein>
<name>A0A8H4CS56_COLGL</name>
<dbReference type="GO" id="GO:0005506">
    <property type="term" value="F:iron ion binding"/>
    <property type="evidence" value="ECO:0007669"/>
    <property type="project" value="InterPro"/>
</dbReference>
<evidence type="ECO:0000313" key="3">
    <source>
        <dbReference type="Proteomes" id="UP000613401"/>
    </source>
</evidence>
<dbReference type="Gene3D" id="1.10.630.10">
    <property type="entry name" value="Cytochrome P450"/>
    <property type="match status" value="1"/>
</dbReference>
<dbReference type="GO" id="GO:0020037">
    <property type="term" value="F:heme binding"/>
    <property type="evidence" value="ECO:0007669"/>
    <property type="project" value="InterPro"/>
</dbReference>
<dbReference type="AlphaFoldDB" id="A0A8H4CS56"/>
<organism evidence="2 3">
    <name type="scientific">Colletotrichum gloeosporioides</name>
    <name type="common">Anthracnose fungus</name>
    <name type="synonym">Glomerella cingulata</name>
    <dbReference type="NCBI Taxonomy" id="474922"/>
    <lineage>
        <taxon>Eukaryota</taxon>
        <taxon>Fungi</taxon>
        <taxon>Dikarya</taxon>
        <taxon>Ascomycota</taxon>
        <taxon>Pezizomycotina</taxon>
        <taxon>Sordariomycetes</taxon>
        <taxon>Hypocreomycetidae</taxon>
        <taxon>Glomerellales</taxon>
        <taxon>Glomerellaceae</taxon>
        <taxon>Colletotrichum</taxon>
        <taxon>Colletotrichum gloeosporioides species complex</taxon>
    </lineage>
</organism>
<dbReference type="Proteomes" id="UP000613401">
    <property type="component" value="Unassembled WGS sequence"/>
</dbReference>
<dbReference type="GO" id="GO:0016705">
    <property type="term" value="F:oxidoreductase activity, acting on paired donors, with incorporation or reduction of molecular oxygen"/>
    <property type="evidence" value="ECO:0007669"/>
    <property type="project" value="InterPro"/>
</dbReference>
<dbReference type="GO" id="GO:0004497">
    <property type="term" value="F:monooxygenase activity"/>
    <property type="evidence" value="ECO:0007669"/>
    <property type="project" value="InterPro"/>
</dbReference>
<keyword evidence="1" id="KW-0812">Transmembrane</keyword>
<dbReference type="GeneID" id="69018178"/>
<evidence type="ECO:0000256" key="1">
    <source>
        <dbReference type="SAM" id="Phobius"/>
    </source>
</evidence>
<dbReference type="SUPFAM" id="SSF48264">
    <property type="entry name" value="Cytochrome P450"/>
    <property type="match status" value="1"/>
</dbReference>
<reference evidence="2" key="1">
    <citation type="journal article" date="2020" name="Phytopathology">
        <title>Genome sequence and comparative analysis of Colletotrichum gloeosporioides isolated from Liriodendron leaves.</title>
        <authorList>
            <person name="Fu F.F."/>
            <person name="Hao Z."/>
            <person name="Wang P."/>
            <person name="Lu Y."/>
            <person name="Xue L.J."/>
            <person name="Wei G."/>
            <person name="Tian Y."/>
            <person name="Baishi H."/>
            <person name="Xu H."/>
            <person name="Shi J."/>
            <person name="Cheng T."/>
            <person name="Wang G."/>
            <person name="Yi Y."/>
            <person name="Chen J."/>
        </authorList>
    </citation>
    <scope>NUCLEOTIDE SEQUENCE</scope>
    <source>
        <strain evidence="2">Lc1</strain>
    </source>
</reference>
<gene>
    <name evidence="2" type="ORF">GCG54_00011052</name>
</gene>
<keyword evidence="1" id="KW-1133">Transmembrane helix</keyword>
<sequence length="222" mass="25330">MPQELMTLQLILVLACTLVVVLWVWNLNLPATIKIPGPWHLKLPGIFVKYHELFGHKRRWIHNLHLRFGPVVQIASNEVSFASYTAAKQIYSTGNKDFRKTELYSLFEQDGHITIRRHLADRYSNSSVLRPQITEMIDERANTFAAVCAASDTADIYVGFLSFTCMHTLLIVLLECCFILTEQTPYSILVTSRWSNCCLIPILVKVYPTNAYSSQGTICDLF</sequence>
<dbReference type="EMBL" id="WVTB01000017">
    <property type="protein sequence ID" value="KAF3808861.1"/>
    <property type="molecule type" value="Genomic_DNA"/>
</dbReference>
<dbReference type="RefSeq" id="XP_045268020.1">
    <property type="nucleotide sequence ID" value="XM_045410962.1"/>
</dbReference>
<evidence type="ECO:0000313" key="2">
    <source>
        <dbReference type="EMBL" id="KAF3808861.1"/>
    </source>
</evidence>
<keyword evidence="3" id="KW-1185">Reference proteome</keyword>
<accession>A0A8H4CS56</accession>